<evidence type="ECO:0000313" key="10">
    <source>
        <dbReference type="EMBL" id="XBV47611.1"/>
    </source>
</evidence>
<comment type="catalytic activity">
    <reaction evidence="7 9">
        <text>a fatty acyl-[ACP] + S-adenosyl-L-methionine = an N-acyl-L-homoserine lactone + S-methyl-5'-thioadenosine + holo-[ACP] + H(+)</text>
        <dbReference type="Rhea" id="RHEA:10096"/>
        <dbReference type="Rhea" id="RHEA-COMP:9685"/>
        <dbReference type="Rhea" id="RHEA-COMP:14125"/>
        <dbReference type="ChEBI" id="CHEBI:15378"/>
        <dbReference type="ChEBI" id="CHEBI:17509"/>
        <dbReference type="ChEBI" id="CHEBI:55474"/>
        <dbReference type="ChEBI" id="CHEBI:59789"/>
        <dbReference type="ChEBI" id="CHEBI:64479"/>
        <dbReference type="ChEBI" id="CHEBI:138651"/>
        <dbReference type="EC" id="2.3.1.184"/>
    </reaction>
</comment>
<reference evidence="10" key="1">
    <citation type="submission" date="2024-06" db="EMBL/GenBank/DDBJ databases">
        <title>Multiomics insights into the TNT degradation mechanism by Pantoea sp. BJ2 isolated from an ammunition destruction site.</title>
        <authorList>
            <person name="Luo J."/>
        </authorList>
    </citation>
    <scope>NUCLEOTIDE SEQUENCE</scope>
    <source>
        <strain evidence="10">BJ2</strain>
        <plasmid evidence="10">plasmindB</plasmid>
    </source>
</reference>
<evidence type="ECO:0000256" key="2">
    <source>
        <dbReference type="ARBA" id="ARBA00018768"/>
    </source>
</evidence>
<evidence type="ECO:0000256" key="3">
    <source>
        <dbReference type="ARBA" id="ARBA00022654"/>
    </source>
</evidence>
<dbReference type="InterPro" id="IPR001690">
    <property type="entry name" value="Autoind_synthase"/>
</dbReference>
<evidence type="ECO:0000256" key="7">
    <source>
        <dbReference type="ARBA" id="ARBA00048576"/>
    </source>
</evidence>
<keyword evidence="10" id="KW-0614">Plasmid</keyword>
<dbReference type="PRINTS" id="PR01549">
    <property type="entry name" value="AUTOINDCRSYN"/>
</dbReference>
<gene>
    <name evidence="10" type="ORF">AAF463_23465</name>
</gene>
<proteinExistence type="inferred from homology"/>
<dbReference type="Pfam" id="PF00765">
    <property type="entry name" value="Autoind_synth"/>
    <property type="match status" value="1"/>
</dbReference>
<dbReference type="GO" id="GO:0009372">
    <property type="term" value="P:quorum sensing"/>
    <property type="evidence" value="ECO:0007669"/>
    <property type="project" value="UniProtKB-UniRule"/>
</dbReference>
<evidence type="ECO:0000256" key="9">
    <source>
        <dbReference type="RuleBase" id="RU361135"/>
    </source>
</evidence>
<sequence length="202" mass="23545">MDLKFSLYNHRDLPDELRTDLYRKRKITFKDRLNWEVSCIGDCEYDKYDDKNTLYLIGTYADAVICGVRFIDTSFPHMQSDTFNRFFSESIHYQTEPLLESSRFFIDKKAALSLRQLPVCQLLFLAMIDTAMSHSYQHILTLTSKGMLAILKKCGWEPQIIATGQANLNETVYLLKLKSDPFIKKAIQSKIKKNFSCVENEK</sequence>
<dbReference type="InterPro" id="IPR016181">
    <property type="entry name" value="Acyl_CoA_acyltransferase"/>
</dbReference>
<evidence type="ECO:0000256" key="4">
    <source>
        <dbReference type="ARBA" id="ARBA00022679"/>
    </source>
</evidence>
<dbReference type="SUPFAM" id="SSF55729">
    <property type="entry name" value="Acyl-CoA N-acyltransferases (Nat)"/>
    <property type="match status" value="1"/>
</dbReference>
<keyword evidence="6 8" id="KW-0071">Autoinducer synthesis</keyword>
<organism evidence="10">
    <name type="scientific">Pantoea sp. BJ2</name>
    <dbReference type="NCBI Taxonomy" id="3141322"/>
    <lineage>
        <taxon>Bacteria</taxon>
        <taxon>Pseudomonadati</taxon>
        <taxon>Pseudomonadota</taxon>
        <taxon>Gammaproteobacteria</taxon>
        <taxon>Enterobacterales</taxon>
        <taxon>Erwiniaceae</taxon>
        <taxon>Pantoea</taxon>
    </lineage>
</organism>
<geneLocation type="plasmid" evidence="10">
    <name>plasmindB</name>
</geneLocation>
<dbReference type="AlphaFoldDB" id="A0AAU7U365"/>
<dbReference type="EMBL" id="CP158294">
    <property type="protein sequence ID" value="XBV47611.1"/>
    <property type="molecule type" value="Genomic_DNA"/>
</dbReference>
<keyword evidence="3 8" id="KW-0673">Quorum sensing</keyword>
<dbReference type="PANTHER" id="PTHR39322">
    <property type="entry name" value="ACYL-HOMOSERINE-LACTONE SYNTHASE"/>
    <property type="match status" value="1"/>
</dbReference>
<evidence type="ECO:0000256" key="5">
    <source>
        <dbReference type="ARBA" id="ARBA00022691"/>
    </source>
</evidence>
<dbReference type="EC" id="2.3.1.184" evidence="1 9"/>
<name>A0AAU7U365_9GAMM</name>
<dbReference type="GO" id="GO:0061579">
    <property type="term" value="F:N-acyl homoserine lactone synthase activity"/>
    <property type="evidence" value="ECO:0007669"/>
    <property type="project" value="UniProtKB-UniRule"/>
</dbReference>
<keyword evidence="5 9" id="KW-0949">S-adenosyl-L-methionine</keyword>
<protein>
    <recommendedName>
        <fullName evidence="2 9">Acyl-homoserine-lactone synthase</fullName>
        <ecNumber evidence="1 9">2.3.1.184</ecNumber>
    </recommendedName>
    <alternativeName>
        <fullName evidence="9">Autoinducer synthesis protein</fullName>
    </alternativeName>
</protein>
<dbReference type="PANTHER" id="PTHR39322:SF1">
    <property type="entry name" value="ISOVALERYL-HOMOSERINE LACTONE SYNTHASE"/>
    <property type="match status" value="1"/>
</dbReference>
<dbReference type="PROSITE" id="PS51187">
    <property type="entry name" value="AUTOINDUCER_SYNTH_2"/>
    <property type="match status" value="1"/>
</dbReference>
<dbReference type="GO" id="GO:0007165">
    <property type="term" value="P:signal transduction"/>
    <property type="evidence" value="ECO:0007669"/>
    <property type="project" value="TreeGrafter"/>
</dbReference>
<evidence type="ECO:0000256" key="1">
    <source>
        <dbReference type="ARBA" id="ARBA00012340"/>
    </source>
</evidence>
<dbReference type="RefSeq" id="WP_350262657.1">
    <property type="nucleotide sequence ID" value="NZ_CP158294.1"/>
</dbReference>
<keyword evidence="4 9" id="KW-0808">Transferase</keyword>
<evidence type="ECO:0000256" key="8">
    <source>
        <dbReference type="PROSITE-ProRule" id="PRU00533"/>
    </source>
</evidence>
<dbReference type="Gene3D" id="3.40.630.30">
    <property type="match status" value="1"/>
</dbReference>
<comment type="similarity">
    <text evidence="8 9">Belongs to the autoinducer synthase family.</text>
</comment>
<evidence type="ECO:0000256" key="6">
    <source>
        <dbReference type="ARBA" id="ARBA00022929"/>
    </source>
</evidence>
<accession>A0AAU7U365</accession>